<evidence type="ECO:0000256" key="1">
    <source>
        <dbReference type="SAM" id="SignalP"/>
    </source>
</evidence>
<gene>
    <name evidence="2" type="ORF">DBO85_09960</name>
</gene>
<keyword evidence="1" id="KW-0732">Signal</keyword>
<evidence type="ECO:0000313" key="2">
    <source>
        <dbReference type="EMBL" id="PTU74410.1"/>
    </source>
</evidence>
<dbReference type="EMBL" id="QASN01000017">
    <property type="protein sequence ID" value="PTU74410.1"/>
    <property type="molecule type" value="Genomic_DNA"/>
</dbReference>
<accession>A0A2T5P9J3</accession>
<evidence type="ECO:0008006" key="4">
    <source>
        <dbReference type="Google" id="ProtNLM"/>
    </source>
</evidence>
<dbReference type="AlphaFoldDB" id="A0A2T5P9J3"/>
<comment type="caution">
    <text evidence="2">The sequence shown here is derived from an EMBL/GenBank/DDBJ whole genome shotgun (WGS) entry which is preliminary data.</text>
</comment>
<dbReference type="OrthoDB" id="7543403at2"/>
<evidence type="ECO:0000313" key="3">
    <source>
        <dbReference type="Proteomes" id="UP000244064"/>
    </source>
</evidence>
<dbReference type="Proteomes" id="UP000244064">
    <property type="component" value="Unassembled WGS sequence"/>
</dbReference>
<protein>
    <recommendedName>
        <fullName evidence="4">DUF3298 domain-containing protein</fullName>
    </recommendedName>
</protein>
<feature type="signal peptide" evidence="1">
    <location>
        <begin position="1"/>
        <end position="22"/>
    </location>
</feature>
<reference evidence="2 3" key="1">
    <citation type="submission" date="2018-04" db="EMBL/GenBank/DDBJ databases">
        <title>Pseudomonas sp. nov., isolated from mangrove soil.</title>
        <authorList>
            <person name="Chen C."/>
        </authorList>
    </citation>
    <scope>NUCLEOTIDE SEQUENCE [LARGE SCALE GENOMIC DNA]</scope>
    <source>
        <strain evidence="2 3">TC-11</strain>
    </source>
</reference>
<dbReference type="RefSeq" id="WP_108107108.1">
    <property type="nucleotide sequence ID" value="NZ_QASN01000017.1"/>
</dbReference>
<proteinExistence type="predicted"/>
<organism evidence="2 3">
    <name type="scientific">Pseudomonas mangrovi</name>
    <dbReference type="NCBI Taxonomy" id="2161748"/>
    <lineage>
        <taxon>Bacteria</taxon>
        <taxon>Pseudomonadati</taxon>
        <taxon>Pseudomonadota</taxon>
        <taxon>Gammaproteobacteria</taxon>
        <taxon>Pseudomonadales</taxon>
        <taxon>Pseudomonadaceae</taxon>
        <taxon>Pseudomonas</taxon>
    </lineage>
</organism>
<sequence>MLCAIRRALLPLVLLSSPLLHAAGNIQVLEGVLGKMPIVVELHLESERVEGRYFYRKHLLDLPLEGTVTAGGMQLQEGYERFGEPLPQLALTPTEEGGWKGQWRSPQGRVFAVQLAPVRLEALPAGADAFWVDLYQRQPYEFIRLLASGERQTLRESEFMGRRLQWRRDEVSGIELFELLDGYSPAQLERINLQLRERFWQEVMAFHQCQLGGSGMGSEFDQHATPHLFSAKAVSLSLFTSYFCGGAHPDFGDVPLTIEVDSGNELTLEEVLWIGDGKPFRYDYRDDSAAPERNDTDFSNYSRYRREQLAPWLVEQLTRLYPEQMQPVATDDDCDYSDTEIWKYPSWYLSDQGLHLGPSFARVARACEYPEWSVLPYEVIRQQPGRVKL</sequence>
<keyword evidence="3" id="KW-1185">Reference proteome</keyword>
<feature type="chain" id="PRO_5015660865" description="DUF3298 domain-containing protein" evidence="1">
    <location>
        <begin position="23"/>
        <end position="389"/>
    </location>
</feature>
<name>A0A2T5P9J3_9PSED</name>